<dbReference type="Pfam" id="PF00069">
    <property type="entry name" value="Pkinase"/>
    <property type="match status" value="1"/>
</dbReference>
<protein>
    <recommendedName>
        <fullName evidence="9">Protein kinase domain-containing protein</fullName>
    </recommendedName>
</protein>
<feature type="compositionally biased region" description="Basic and acidic residues" evidence="4">
    <location>
        <begin position="531"/>
        <end position="551"/>
    </location>
</feature>
<feature type="compositionally biased region" description="Basic and acidic residues" evidence="4">
    <location>
        <begin position="433"/>
        <end position="460"/>
    </location>
</feature>
<dbReference type="Proteomes" id="UP000719412">
    <property type="component" value="Unassembled WGS sequence"/>
</dbReference>
<feature type="region of interest" description="Disordered" evidence="4">
    <location>
        <begin position="720"/>
        <end position="739"/>
    </location>
</feature>
<keyword evidence="1 3" id="KW-0547">Nucleotide-binding</keyword>
<dbReference type="GO" id="GO:0005677">
    <property type="term" value="C:chromatin silencing complex"/>
    <property type="evidence" value="ECO:0007669"/>
    <property type="project" value="TreeGrafter"/>
</dbReference>
<evidence type="ECO:0000259" key="6">
    <source>
        <dbReference type="PROSITE" id="PS51038"/>
    </source>
</evidence>
<feature type="region of interest" description="Disordered" evidence="4">
    <location>
        <begin position="55"/>
        <end position="147"/>
    </location>
</feature>
<comment type="caution">
    <text evidence="7">The sequence shown here is derived from an EMBL/GenBank/DDBJ whole genome shotgun (WGS) entry which is preliminary data.</text>
</comment>
<dbReference type="CDD" id="cd14137">
    <property type="entry name" value="STKc_GSK3"/>
    <property type="match status" value="1"/>
</dbReference>
<dbReference type="SUPFAM" id="SSF56112">
    <property type="entry name" value="Protein kinase-like (PK-like)"/>
    <property type="match status" value="1"/>
</dbReference>
<feature type="region of interest" description="Disordered" evidence="4">
    <location>
        <begin position="1049"/>
        <end position="1097"/>
    </location>
</feature>
<feature type="compositionally biased region" description="Polar residues" evidence="4">
    <location>
        <begin position="88"/>
        <end position="100"/>
    </location>
</feature>
<dbReference type="GO" id="GO:0003682">
    <property type="term" value="F:chromatin binding"/>
    <property type="evidence" value="ECO:0007669"/>
    <property type="project" value="InterPro"/>
</dbReference>
<accession>A0A8J6HBV8</accession>
<dbReference type="InterPro" id="IPR011009">
    <property type="entry name" value="Kinase-like_dom_sf"/>
</dbReference>
<feature type="region of interest" description="Disordered" evidence="4">
    <location>
        <begin position="1773"/>
        <end position="1805"/>
    </location>
</feature>
<dbReference type="InterPro" id="IPR053032">
    <property type="entry name" value="BAH_domain-containing"/>
</dbReference>
<dbReference type="Gene3D" id="1.10.510.10">
    <property type="entry name" value="Transferase(Phosphotransferase) domain 1"/>
    <property type="match status" value="1"/>
</dbReference>
<dbReference type="PROSITE" id="PS50011">
    <property type="entry name" value="PROTEIN_KINASE_DOM"/>
    <property type="match status" value="1"/>
</dbReference>
<feature type="compositionally biased region" description="Polar residues" evidence="4">
    <location>
        <begin position="721"/>
        <end position="732"/>
    </location>
</feature>
<name>A0A8J6HBV8_TENMO</name>
<dbReference type="GO" id="GO:0045892">
    <property type="term" value="P:negative regulation of DNA-templated transcription"/>
    <property type="evidence" value="ECO:0007669"/>
    <property type="project" value="TreeGrafter"/>
</dbReference>
<feature type="domain" description="Protein kinase" evidence="5">
    <location>
        <begin position="1472"/>
        <end position="1728"/>
    </location>
</feature>
<dbReference type="SMART" id="SM00220">
    <property type="entry name" value="S_TKc"/>
    <property type="match status" value="1"/>
</dbReference>
<keyword evidence="8" id="KW-1185">Reference proteome</keyword>
<dbReference type="Gene3D" id="2.30.30.490">
    <property type="match status" value="1"/>
</dbReference>
<dbReference type="Pfam" id="PF01426">
    <property type="entry name" value="BAH"/>
    <property type="match status" value="1"/>
</dbReference>
<evidence type="ECO:0000256" key="2">
    <source>
        <dbReference type="ARBA" id="ARBA00022840"/>
    </source>
</evidence>
<dbReference type="PROSITE" id="PS00108">
    <property type="entry name" value="PROTEIN_KINASE_ST"/>
    <property type="match status" value="1"/>
</dbReference>
<dbReference type="GO" id="GO:0031507">
    <property type="term" value="P:heterochromatin formation"/>
    <property type="evidence" value="ECO:0007669"/>
    <property type="project" value="TreeGrafter"/>
</dbReference>
<feature type="region of interest" description="Disordered" evidence="4">
    <location>
        <begin position="423"/>
        <end position="498"/>
    </location>
</feature>
<feature type="compositionally biased region" description="Low complexity" evidence="4">
    <location>
        <begin position="346"/>
        <end position="363"/>
    </location>
</feature>
<dbReference type="InterPro" id="IPR043151">
    <property type="entry name" value="BAH_sf"/>
</dbReference>
<feature type="compositionally biased region" description="Pro residues" evidence="4">
    <location>
        <begin position="75"/>
        <end position="84"/>
    </location>
</feature>
<dbReference type="GO" id="GO:0005524">
    <property type="term" value="F:ATP binding"/>
    <property type="evidence" value="ECO:0007669"/>
    <property type="project" value="UniProtKB-UniRule"/>
</dbReference>
<dbReference type="InterPro" id="IPR017441">
    <property type="entry name" value="Protein_kinase_ATP_BS"/>
</dbReference>
<evidence type="ECO:0000256" key="4">
    <source>
        <dbReference type="SAM" id="MobiDB-lite"/>
    </source>
</evidence>
<feature type="compositionally biased region" description="Basic residues" evidence="4">
    <location>
        <begin position="588"/>
        <end position="604"/>
    </location>
</feature>
<evidence type="ECO:0000256" key="3">
    <source>
        <dbReference type="PROSITE-ProRule" id="PRU10141"/>
    </source>
</evidence>
<dbReference type="GO" id="GO:0004672">
    <property type="term" value="F:protein kinase activity"/>
    <property type="evidence" value="ECO:0007669"/>
    <property type="project" value="InterPro"/>
</dbReference>
<feature type="region of interest" description="Disordered" evidence="4">
    <location>
        <begin position="346"/>
        <end position="400"/>
    </location>
</feature>
<dbReference type="FunFam" id="1.10.510.10:FF:000055">
    <property type="entry name" value="Glycogen synthase kinase-3 beta"/>
    <property type="match status" value="1"/>
</dbReference>
<evidence type="ECO:0000259" key="5">
    <source>
        <dbReference type="PROSITE" id="PS50011"/>
    </source>
</evidence>
<dbReference type="SMART" id="SM00439">
    <property type="entry name" value="BAH"/>
    <property type="match status" value="1"/>
</dbReference>
<feature type="region of interest" description="Disordered" evidence="4">
    <location>
        <begin position="204"/>
        <end position="245"/>
    </location>
</feature>
<feature type="compositionally biased region" description="Polar residues" evidence="4">
    <location>
        <begin position="621"/>
        <end position="633"/>
    </location>
</feature>
<dbReference type="InterPro" id="IPR000719">
    <property type="entry name" value="Prot_kinase_dom"/>
</dbReference>
<dbReference type="PANTHER" id="PTHR46576">
    <property type="entry name" value="BROMO ADJACENT HOMOLOGY DOMAIN-CONTAINING 1 PROTEIN"/>
    <property type="match status" value="1"/>
</dbReference>
<dbReference type="InterPro" id="IPR001025">
    <property type="entry name" value="BAH_dom"/>
</dbReference>
<dbReference type="PROSITE" id="PS00107">
    <property type="entry name" value="PROTEIN_KINASE_ATP"/>
    <property type="match status" value="1"/>
</dbReference>
<evidence type="ECO:0000256" key="1">
    <source>
        <dbReference type="ARBA" id="ARBA00022741"/>
    </source>
</evidence>
<feature type="compositionally biased region" description="Basic and acidic residues" evidence="4">
    <location>
        <begin position="471"/>
        <end position="489"/>
    </location>
</feature>
<dbReference type="EMBL" id="JABDTM020026515">
    <property type="protein sequence ID" value="KAH0811834.1"/>
    <property type="molecule type" value="Genomic_DNA"/>
</dbReference>
<dbReference type="InterPro" id="IPR039192">
    <property type="entry name" value="STKc_GSK3"/>
</dbReference>
<dbReference type="Gene3D" id="3.30.200.20">
    <property type="entry name" value="Phosphorylase Kinase, domain 1"/>
    <property type="match status" value="1"/>
</dbReference>
<dbReference type="GO" id="GO:0000976">
    <property type="term" value="F:transcription cis-regulatory region binding"/>
    <property type="evidence" value="ECO:0007669"/>
    <property type="project" value="TreeGrafter"/>
</dbReference>
<evidence type="ECO:0000313" key="8">
    <source>
        <dbReference type="Proteomes" id="UP000719412"/>
    </source>
</evidence>
<feature type="binding site" evidence="3">
    <location>
        <position position="1502"/>
    </location>
    <ligand>
        <name>ATP</name>
        <dbReference type="ChEBI" id="CHEBI:30616"/>
    </ligand>
</feature>
<gene>
    <name evidence="7" type="ORF">GEV33_010955</name>
</gene>
<organism evidence="7 8">
    <name type="scientific">Tenebrio molitor</name>
    <name type="common">Yellow mealworm beetle</name>
    <dbReference type="NCBI Taxonomy" id="7067"/>
    <lineage>
        <taxon>Eukaryota</taxon>
        <taxon>Metazoa</taxon>
        <taxon>Ecdysozoa</taxon>
        <taxon>Arthropoda</taxon>
        <taxon>Hexapoda</taxon>
        <taxon>Insecta</taxon>
        <taxon>Pterygota</taxon>
        <taxon>Neoptera</taxon>
        <taxon>Endopterygota</taxon>
        <taxon>Coleoptera</taxon>
        <taxon>Polyphaga</taxon>
        <taxon>Cucujiformia</taxon>
        <taxon>Tenebrionidae</taxon>
        <taxon>Tenebrio</taxon>
    </lineage>
</organism>
<proteinExistence type="predicted"/>
<reference evidence="7" key="2">
    <citation type="submission" date="2021-08" db="EMBL/GenBank/DDBJ databases">
        <authorList>
            <person name="Eriksson T."/>
        </authorList>
    </citation>
    <scope>NUCLEOTIDE SEQUENCE</scope>
    <source>
        <strain evidence="7">Stoneville</strain>
        <tissue evidence="7">Whole head</tissue>
    </source>
</reference>
<feature type="compositionally biased region" description="Polar residues" evidence="4">
    <location>
        <begin position="1784"/>
        <end position="1795"/>
    </location>
</feature>
<dbReference type="PANTHER" id="PTHR46576:SF1">
    <property type="entry name" value="BROMO ADJACENT HOMOLOGY DOMAIN-CONTAINING 1 PROTEIN"/>
    <property type="match status" value="1"/>
</dbReference>
<feature type="compositionally biased region" description="Pro residues" evidence="4">
    <location>
        <begin position="364"/>
        <end position="381"/>
    </location>
</feature>
<evidence type="ECO:0000313" key="7">
    <source>
        <dbReference type="EMBL" id="KAH0811834.1"/>
    </source>
</evidence>
<reference evidence="7" key="1">
    <citation type="journal article" date="2020" name="J Insects Food Feed">
        <title>The yellow mealworm (Tenebrio molitor) genome: a resource for the emerging insects as food and feed industry.</title>
        <authorList>
            <person name="Eriksson T."/>
            <person name="Andere A."/>
            <person name="Kelstrup H."/>
            <person name="Emery V."/>
            <person name="Picard C."/>
        </authorList>
    </citation>
    <scope>NUCLEOTIDE SEQUENCE</scope>
    <source>
        <strain evidence="7">Stoneville</strain>
        <tissue evidence="7">Whole head</tissue>
    </source>
</reference>
<evidence type="ECO:0008006" key="9">
    <source>
        <dbReference type="Google" id="ProtNLM"/>
    </source>
</evidence>
<dbReference type="InterPro" id="IPR008271">
    <property type="entry name" value="Ser/Thr_kinase_AS"/>
</dbReference>
<feature type="compositionally biased region" description="Low complexity" evidence="4">
    <location>
        <begin position="228"/>
        <end position="241"/>
    </location>
</feature>
<feature type="domain" description="BAH" evidence="6">
    <location>
        <begin position="810"/>
        <end position="962"/>
    </location>
</feature>
<feature type="region of interest" description="Disordered" evidence="4">
    <location>
        <begin position="525"/>
        <end position="641"/>
    </location>
</feature>
<feature type="compositionally biased region" description="Polar residues" evidence="4">
    <location>
        <begin position="218"/>
        <end position="227"/>
    </location>
</feature>
<dbReference type="PROSITE" id="PS51038">
    <property type="entry name" value="BAH"/>
    <property type="match status" value="1"/>
</dbReference>
<keyword evidence="2 3" id="KW-0067">ATP-binding</keyword>
<sequence length="1805" mass="199699">MVFLMILYGQSNTTLHTRGKDGLKFGNKESVTAENSTDSIKLDRSGGHTRANCRGYYQPAGPLISVPHGHTQQQQPPPPPPPPITKSAPLSETSPTSASPIHQPPPAPSSNGDSSDSEVIITSVTAGKDPVPPPHQPPSTYRYSQYPGTPPGYPYSYPPHYYPTPAPAPSYAHHDLCYSTNPYLHHKYPPTTYRRFLPSTQYYAPNPPDIYATPPTGPSQQNQQVVTATPVSASSSSYQPAPSGPPPAIMESYPPPPPPTLVETYPHPPHYYPSYGPAPPSCYTHSPATRSLPYINATYQPCPCPMQSCPKNVLTGPLTGDSKRSNISSIAKDSMPLPPVALALPLEPASATGPPSPARGSAGMPPPPSPAGATYQPPPPAPKHEESSECNPVEKKRKARVGKAMVRNNMAAAIQPNTMLLMCNPSQRSFPGEVKREIESPKEKETEAKKEVCSDDEVKASKILLQNPEEPEVKNIERIPEPQNLKKEESCDEKEEESVDEELVLKEELPPCVNTVAENVKVKNMKRKISMSKEKKGEEDASSPKKVKVEPKYPNGSYKDLIKKDTTTVKINNGKRKLITENADGSVKKTKAKSKKQAGKRKLSPTKEEETTPNKRLKQTKPLTASNQQNAKQYSKENKNKAEPVLIENKEPQKKCNKKLPVNSKTVKKLAPAILDSLIAKNSIDRTIDSVISESSVRTNPSALKTVDKCAKASKEPVLNNRKSTNNKNGQIKSGKVECRKSVATRRKSKCKEVVPQPVTRVPRKSLQLPRWSNGWTWEGQSYEAKVFLNSDETTVVRRCYPAMRHEEGDIIEARDCVLLKAGPRKNDLPFVAKIAYLWDNPDDGEMMMSLLWYYRPEHTEQGRTPADQPDEVFASRHKDSNSVACIDDKCYVLTFHEYCRYRKNLKRLEEGIEETLPCIPIPEPYPRCNRQPPSPLQVSSDMVFFCRRVYDFRQKRIVKNPSGGGEMSVRSLVGETGIRIASTLSNGSDRVPSCSSAKIRRDLIGSDCGRTGHRKRKNGLRARFCNDNEVLAFTRRLVTVSLRSRSTWLRPGRRPPPPRRIPSPGTDPSIAVPTNRRENVAPSWGTGGGVAARAAPGRRRLHQVGPAHRGLRPVARTVLAPALGPPSNPLLRGSEGANRFDLVEDPTFATSTVKVNPQNSPLRGLDSSPVDFQRCFGRSLLHKLRESSSVQPKRFRIVNSSTVFIRILIEPMAPKTDEPSKTINPKDLSSVKSNNHYAVNKHCACKKSQSIMPEKSKNARPKYGRSVSACDLSVAEPKNGGVVTKDKKKCATLGSVPAIDGLGKSHTKTGYSRLLYCWKRLKKSLTSTGIRVLIGQSSRSKPSVSESVGNQDSALWDFSVVGDIVHLIRFHEECPAKETVKCHRVGENAKKSKSRLKRAFRFISAFSTGRTPETNKFFARTGVNRINERVFFRNQVFDFGFDPFGGKDGSKVTTVVATPGQGPDRPQEVSYTDTKVIGNGSFGVVYQAKLCETNEFVAIKKVLQDKRFKKDEVYLNLVLEYIPETVYRVARHYSKSKQTIPIIFIKLYMYQLFRSLAYIHSLGICHRDIKPQNLLLDPGTGILKLCDFGSAKHLVKGEPNVSYICSRYYRAPELIFGAIDYTTKIDVWSAGCVLAELLLGQPIFPGDSGVDQLVEIIKVLGTPTKEQIKEMNPNYTEFKFPQIKSHPWQQVFRARTPPEAIELVARLLEYTPSSRIGPLHACAHAFFNELRDPNTRLPTSKELPPLFNFTEQELSIQPTLNAILVPRGVQEATNSPQDGAASSGATDPNETTAAPVQATAAGIP</sequence>